<dbReference type="Gramene" id="PRQ34947">
    <property type="protein sequence ID" value="PRQ34947"/>
    <property type="gene ID" value="RchiOBHm_Chr5g0074691"/>
</dbReference>
<sequence length="69" mass="7777">MSNCYLIIDSYIPCTSSMGGCVFISALDMSFFLNCESQNALLYFNQCCFSVGYILRVETWSLIASYSQL</sequence>
<organism evidence="1 2">
    <name type="scientific">Rosa chinensis</name>
    <name type="common">China rose</name>
    <dbReference type="NCBI Taxonomy" id="74649"/>
    <lineage>
        <taxon>Eukaryota</taxon>
        <taxon>Viridiplantae</taxon>
        <taxon>Streptophyta</taxon>
        <taxon>Embryophyta</taxon>
        <taxon>Tracheophyta</taxon>
        <taxon>Spermatophyta</taxon>
        <taxon>Magnoliopsida</taxon>
        <taxon>eudicotyledons</taxon>
        <taxon>Gunneridae</taxon>
        <taxon>Pentapetalae</taxon>
        <taxon>rosids</taxon>
        <taxon>fabids</taxon>
        <taxon>Rosales</taxon>
        <taxon>Rosaceae</taxon>
        <taxon>Rosoideae</taxon>
        <taxon>Rosoideae incertae sedis</taxon>
        <taxon>Rosa</taxon>
    </lineage>
</organism>
<evidence type="ECO:0000313" key="2">
    <source>
        <dbReference type="Proteomes" id="UP000238479"/>
    </source>
</evidence>
<dbReference type="Proteomes" id="UP000238479">
    <property type="component" value="Chromosome 5"/>
</dbReference>
<comment type="caution">
    <text evidence="1">The sequence shown here is derived from an EMBL/GenBank/DDBJ whole genome shotgun (WGS) entry which is preliminary data.</text>
</comment>
<proteinExistence type="predicted"/>
<reference evidence="1 2" key="1">
    <citation type="journal article" date="2018" name="Nat. Genet.">
        <title>The Rosa genome provides new insights in the design of modern roses.</title>
        <authorList>
            <person name="Bendahmane M."/>
        </authorList>
    </citation>
    <scope>NUCLEOTIDE SEQUENCE [LARGE SCALE GENOMIC DNA]</scope>
    <source>
        <strain evidence="2">cv. Old Blush</strain>
    </source>
</reference>
<evidence type="ECO:0000313" key="1">
    <source>
        <dbReference type="EMBL" id="PRQ34947.1"/>
    </source>
</evidence>
<accession>A0A2P6QL93</accession>
<gene>
    <name evidence="1" type="ORF">RchiOBHm_Chr5g0074691</name>
</gene>
<dbReference type="AlphaFoldDB" id="A0A2P6QL93"/>
<name>A0A2P6QL93_ROSCH</name>
<dbReference type="EMBL" id="PDCK01000043">
    <property type="protein sequence ID" value="PRQ34947.1"/>
    <property type="molecule type" value="Genomic_DNA"/>
</dbReference>
<protein>
    <submittedName>
        <fullName evidence="1">Uncharacterized protein</fullName>
    </submittedName>
</protein>
<keyword evidence="2" id="KW-1185">Reference proteome</keyword>